<accession>A0A9P5ZVB6</accession>
<reference evidence="2" key="1">
    <citation type="submission" date="2020-11" db="EMBL/GenBank/DDBJ databases">
        <authorList>
            <consortium name="DOE Joint Genome Institute"/>
            <person name="Ahrendt S."/>
            <person name="Riley R."/>
            <person name="Andreopoulos W."/>
            <person name="Labutti K."/>
            <person name="Pangilinan J."/>
            <person name="Ruiz-Duenas F.J."/>
            <person name="Barrasa J.M."/>
            <person name="Sanchez-Garcia M."/>
            <person name="Camarero S."/>
            <person name="Miyauchi S."/>
            <person name="Serrano A."/>
            <person name="Linde D."/>
            <person name="Babiker R."/>
            <person name="Drula E."/>
            <person name="Ayuso-Fernandez I."/>
            <person name="Pacheco R."/>
            <person name="Padilla G."/>
            <person name="Ferreira P."/>
            <person name="Barriuso J."/>
            <person name="Kellner H."/>
            <person name="Castanera R."/>
            <person name="Alfaro M."/>
            <person name="Ramirez L."/>
            <person name="Pisabarro A.G."/>
            <person name="Kuo A."/>
            <person name="Tritt A."/>
            <person name="Lipzen A."/>
            <person name="He G."/>
            <person name="Yan M."/>
            <person name="Ng V."/>
            <person name="Cullen D."/>
            <person name="Martin F."/>
            <person name="Rosso M.-N."/>
            <person name="Henrissat B."/>
            <person name="Hibbett D."/>
            <person name="Martinez A.T."/>
            <person name="Grigoriev I.V."/>
        </authorList>
    </citation>
    <scope>NUCLEOTIDE SEQUENCE</scope>
    <source>
        <strain evidence="2">ATCC 90797</strain>
    </source>
</reference>
<evidence type="ECO:0000313" key="2">
    <source>
        <dbReference type="EMBL" id="KAF9495132.1"/>
    </source>
</evidence>
<gene>
    <name evidence="2" type="ORF">BDN71DRAFT_1559682</name>
</gene>
<feature type="compositionally biased region" description="Polar residues" evidence="1">
    <location>
        <begin position="18"/>
        <end position="30"/>
    </location>
</feature>
<keyword evidence="3" id="KW-1185">Reference proteome</keyword>
<feature type="region of interest" description="Disordered" evidence="1">
    <location>
        <begin position="18"/>
        <end position="41"/>
    </location>
</feature>
<name>A0A9P5ZVB6_PLEER</name>
<evidence type="ECO:0000256" key="1">
    <source>
        <dbReference type="SAM" id="MobiDB-lite"/>
    </source>
</evidence>
<sequence length="156" mass="16877">MDDTDSSLHLFTSGLSSQVSDHSSTITSKPSRAHNPSIPNASTQLPATFRALLLALCVMIPGISYTEAVATLSQPAPGALAKTEGAKHINDLVKKSYKAHHGPPAHTTKPNVIKSSWMDKHPNGTEKEFSQYWLPLGSKGRGLLFSELHLAPKRRD</sequence>
<proteinExistence type="predicted"/>
<dbReference type="EMBL" id="MU154565">
    <property type="protein sequence ID" value="KAF9495132.1"/>
    <property type="molecule type" value="Genomic_DNA"/>
</dbReference>
<dbReference type="AlphaFoldDB" id="A0A9P5ZVB6"/>
<feature type="region of interest" description="Disordered" evidence="1">
    <location>
        <begin position="96"/>
        <end position="116"/>
    </location>
</feature>
<comment type="caution">
    <text evidence="2">The sequence shown here is derived from an EMBL/GenBank/DDBJ whole genome shotgun (WGS) entry which is preliminary data.</text>
</comment>
<dbReference type="Proteomes" id="UP000807025">
    <property type="component" value="Unassembled WGS sequence"/>
</dbReference>
<evidence type="ECO:0000313" key="3">
    <source>
        <dbReference type="Proteomes" id="UP000807025"/>
    </source>
</evidence>
<organism evidence="2 3">
    <name type="scientific">Pleurotus eryngii</name>
    <name type="common">Boletus of the steppes</name>
    <dbReference type="NCBI Taxonomy" id="5323"/>
    <lineage>
        <taxon>Eukaryota</taxon>
        <taxon>Fungi</taxon>
        <taxon>Dikarya</taxon>
        <taxon>Basidiomycota</taxon>
        <taxon>Agaricomycotina</taxon>
        <taxon>Agaricomycetes</taxon>
        <taxon>Agaricomycetidae</taxon>
        <taxon>Agaricales</taxon>
        <taxon>Pleurotineae</taxon>
        <taxon>Pleurotaceae</taxon>
        <taxon>Pleurotus</taxon>
    </lineage>
</organism>
<protein>
    <submittedName>
        <fullName evidence="2">Uncharacterized protein</fullName>
    </submittedName>
</protein>